<feature type="chain" id="PRO_5003240525" description="Secreted protein" evidence="1">
    <location>
        <begin position="23"/>
        <end position="160"/>
    </location>
</feature>
<proteinExistence type="predicted"/>
<dbReference type="AlphaFoldDB" id="E9GQV1"/>
<evidence type="ECO:0000313" key="2">
    <source>
        <dbReference type="EMBL" id="EFX78177.1"/>
    </source>
</evidence>
<evidence type="ECO:0000313" key="3">
    <source>
        <dbReference type="Proteomes" id="UP000000305"/>
    </source>
</evidence>
<evidence type="ECO:0000256" key="1">
    <source>
        <dbReference type="SAM" id="SignalP"/>
    </source>
</evidence>
<dbReference type="InParanoid" id="E9GQV1"/>
<dbReference type="HOGENOM" id="CLU_1653893_0_0_1"/>
<keyword evidence="3" id="KW-1185">Reference proteome</keyword>
<evidence type="ECO:0008006" key="4">
    <source>
        <dbReference type="Google" id="ProtNLM"/>
    </source>
</evidence>
<protein>
    <recommendedName>
        <fullName evidence="4">Secreted protein</fullName>
    </recommendedName>
</protein>
<dbReference type="EMBL" id="GL732558">
    <property type="protein sequence ID" value="EFX78177.1"/>
    <property type="molecule type" value="Genomic_DNA"/>
</dbReference>
<dbReference type="Proteomes" id="UP000000305">
    <property type="component" value="Unassembled WGS sequence"/>
</dbReference>
<sequence length="160" mass="18289">MPIAKFLTLIFVTCAVVPRVNGLPLIDNSNQTGIEHKADTNVFHYLEHWKSYHLFPHWVSEIGEIALFALDYVWHHDVVGHIQEVDDQVSEINGKLDALLATSPAASQLFFQIKKSSLPDAGSALIKDRHLKFAHVPTGKPEFRWRKITKADDNKRQNYY</sequence>
<accession>E9GQV1</accession>
<keyword evidence="1" id="KW-0732">Signal</keyword>
<organism evidence="2 3">
    <name type="scientific">Daphnia pulex</name>
    <name type="common">Water flea</name>
    <dbReference type="NCBI Taxonomy" id="6669"/>
    <lineage>
        <taxon>Eukaryota</taxon>
        <taxon>Metazoa</taxon>
        <taxon>Ecdysozoa</taxon>
        <taxon>Arthropoda</taxon>
        <taxon>Crustacea</taxon>
        <taxon>Branchiopoda</taxon>
        <taxon>Diplostraca</taxon>
        <taxon>Cladocera</taxon>
        <taxon>Anomopoda</taxon>
        <taxon>Daphniidae</taxon>
        <taxon>Daphnia</taxon>
    </lineage>
</organism>
<gene>
    <name evidence="2" type="ORF">DAPPUDRAFT_320674</name>
</gene>
<dbReference type="KEGG" id="dpx:DAPPUDRAFT_320674"/>
<reference evidence="2 3" key="1">
    <citation type="journal article" date="2011" name="Science">
        <title>The ecoresponsive genome of Daphnia pulex.</title>
        <authorList>
            <person name="Colbourne J.K."/>
            <person name="Pfrender M.E."/>
            <person name="Gilbert D."/>
            <person name="Thomas W.K."/>
            <person name="Tucker A."/>
            <person name="Oakley T.H."/>
            <person name="Tokishita S."/>
            <person name="Aerts A."/>
            <person name="Arnold G.J."/>
            <person name="Basu M.K."/>
            <person name="Bauer D.J."/>
            <person name="Caceres C.E."/>
            <person name="Carmel L."/>
            <person name="Casola C."/>
            <person name="Choi J.H."/>
            <person name="Detter J.C."/>
            <person name="Dong Q."/>
            <person name="Dusheyko S."/>
            <person name="Eads B.D."/>
            <person name="Frohlich T."/>
            <person name="Geiler-Samerotte K.A."/>
            <person name="Gerlach D."/>
            <person name="Hatcher P."/>
            <person name="Jogdeo S."/>
            <person name="Krijgsveld J."/>
            <person name="Kriventseva E.V."/>
            <person name="Kultz D."/>
            <person name="Laforsch C."/>
            <person name="Lindquist E."/>
            <person name="Lopez J."/>
            <person name="Manak J.R."/>
            <person name="Muller J."/>
            <person name="Pangilinan J."/>
            <person name="Patwardhan R.P."/>
            <person name="Pitluck S."/>
            <person name="Pritham E.J."/>
            <person name="Rechtsteiner A."/>
            <person name="Rho M."/>
            <person name="Rogozin I.B."/>
            <person name="Sakarya O."/>
            <person name="Salamov A."/>
            <person name="Schaack S."/>
            <person name="Shapiro H."/>
            <person name="Shiga Y."/>
            <person name="Skalitzky C."/>
            <person name="Smith Z."/>
            <person name="Souvorov A."/>
            <person name="Sung W."/>
            <person name="Tang Z."/>
            <person name="Tsuchiya D."/>
            <person name="Tu H."/>
            <person name="Vos H."/>
            <person name="Wang M."/>
            <person name="Wolf Y.I."/>
            <person name="Yamagata H."/>
            <person name="Yamada T."/>
            <person name="Ye Y."/>
            <person name="Shaw J.R."/>
            <person name="Andrews J."/>
            <person name="Crease T.J."/>
            <person name="Tang H."/>
            <person name="Lucas S.M."/>
            <person name="Robertson H.M."/>
            <person name="Bork P."/>
            <person name="Koonin E.V."/>
            <person name="Zdobnov E.M."/>
            <person name="Grigoriev I.V."/>
            <person name="Lynch M."/>
            <person name="Boore J.L."/>
        </authorList>
    </citation>
    <scope>NUCLEOTIDE SEQUENCE [LARGE SCALE GENOMIC DNA]</scope>
</reference>
<name>E9GQV1_DAPPU</name>
<feature type="signal peptide" evidence="1">
    <location>
        <begin position="1"/>
        <end position="22"/>
    </location>
</feature>
<dbReference type="OrthoDB" id="6334422at2759"/>